<organism evidence="2">
    <name type="scientific">Arundo donax</name>
    <name type="common">Giant reed</name>
    <name type="synonym">Donax arundinaceus</name>
    <dbReference type="NCBI Taxonomy" id="35708"/>
    <lineage>
        <taxon>Eukaryota</taxon>
        <taxon>Viridiplantae</taxon>
        <taxon>Streptophyta</taxon>
        <taxon>Embryophyta</taxon>
        <taxon>Tracheophyta</taxon>
        <taxon>Spermatophyta</taxon>
        <taxon>Magnoliopsida</taxon>
        <taxon>Liliopsida</taxon>
        <taxon>Poales</taxon>
        <taxon>Poaceae</taxon>
        <taxon>PACMAD clade</taxon>
        <taxon>Arundinoideae</taxon>
        <taxon>Arundineae</taxon>
        <taxon>Arundo</taxon>
    </lineage>
</organism>
<proteinExistence type="predicted"/>
<sequence length="98" mass="10465">MRESCGCTAAEAEMVTAVDHDEDSSSASRSSGRCWRTATSPTRCRAAPHPWSPFATPSCAALCSAARDSDWGTARGRRAQPKSARPFLPILLPPTSRS</sequence>
<reference evidence="2" key="1">
    <citation type="submission" date="2014-09" db="EMBL/GenBank/DDBJ databases">
        <authorList>
            <person name="Magalhaes I.L.F."/>
            <person name="Oliveira U."/>
            <person name="Santos F.R."/>
            <person name="Vidigal T.H.D.A."/>
            <person name="Brescovit A.D."/>
            <person name="Santos A.J."/>
        </authorList>
    </citation>
    <scope>NUCLEOTIDE SEQUENCE</scope>
    <source>
        <tissue evidence="2">Shoot tissue taken approximately 20 cm above the soil surface</tissue>
    </source>
</reference>
<accession>A0A0A9CAF3</accession>
<dbReference type="AlphaFoldDB" id="A0A0A9CAF3"/>
<name>A0A0A9CAF3_ARUDO</name>
<protein>
    <submittedName>
        <fullName evidence="2">Uncharacterized protein</fullName>
    </submittedName>
</protein>
<dbReference type="EMBL" id="GBRH01224616">
    <property type="protein sequence ID" value="JAD73279.1"/>
    <property type="molecule type" value="Transcribed_RNA"/>
</dbReference>
<feature type="region of interest" description="Disordered" evidence="1">
    <location>
        <begin position="73"/>
        <end position="98"/>
    </location>
</feature>
<reference evidence="2" key="2">
    <citation type="journal article" date="2015" name="Data Brief">
        <title>Shoot transcriptome of the giant reed, Arundo donax.</title>
        <authorList>
            <person name="Barrero R.A."/>
            <person name="Guerrero F.D."/>
            <person name="Moolhuijzen P."/>
            <person name="Goolsby J.A."/>
            <person name="Tidwell J."/>
            <person name="Bellgard S.E."/>
            <person name="Bellgard M.I."/>
        </authorList>
    </citation>
    <scope>NUCLEOTIDE SEQUENCE</scope>
    <source>
        <tissue evidence="2">Shoot tissue taken approximately 20 cm above the soil surface</tissue>
    </source>
</reference>
<evidence type="ECO:0000313" key="2">
    <source>
        <dbReference type="EMBL" id="JAD73279.1"/>
    </source>
</evidence>
<evidence type="ECO:0000256" key="1">
    <source>
        <dbReference type="SAM" id="MobiDB-lite"/>
    </source>
</evidence>